<dbReference type="PANTHER" id="PTHR47662">
    <property type="entry name" value="RING-TYPE DOMAIN-CONTAINING PROTEIN"/>
    <property type="match status" value="1"/>
</dbReference>
<dbReference type="Pfam" id="PF13639">
    <property type="entry name" value="zf-RING_2"/>
    <property type="match status" value="1"/>
</dbReference>
<dbReference type="InterPro" id="IPR001841">
    <property type="entry name" value="Znf_RING"/>
</dbReference>
<comment type="caution">
    <text evidence="4">The sequence shown here is derived from an EMBL/GenBank/DDBJ whole genome shotgun (WGS) entry which is preliminary data.</text>
</comment>
<proteinExistence type="predicted"/>
<accession>A0AAD4P6S7</accession>
<feature type="domain" description="RING-type" evidence="3">
    <location>
        <begin position="74"/>
        <end position="117"/>
    </location>
</feature>
<gene>
    <name evidence="4" type="ORF">C2S53_015799</name>
</gene>
<keyword evidence="5" id="KW-1185">Reference proteome</keyword>
<dbReference type="Proteomes" id="UP001190926">
    <property type="component" value="Unassembled WGS sequence"/>
</dbReference>
<protein>
    <recommendedName>
        <fullName evidence="3">RING-type domain-containing protein</fullName>
    </recommendedName>
</protein>
<evidence type="ECO:0000313" key="4">
    <source>
        <dbReference type="EMBL" id="KAH6827877.1"/>
    </source>
</evidence>
<name>A0AAD4P6S7_PERFH</name>
<evidence type="ECO:0000256" key="1">
    <source>
        <dbReference type="PROSITE-ProRule" id="PRU00175"/>
    </source>
</evidence>
<evidence type="ECO:0000313" key="5">
    <source>
        <dbReference type="Proteomes" id="UP001190926"/>
    </source>
</evidence>
<sequence>MGAIAKLLSYPDKIFSLFFLRILPELLHLAILAACIFWKYYQILAKKRNYTAAINSGSSRFKYRKKLRPDSGECSVCLSDYAEGEECCRVVACGHAFHRRCLERWLKGYAPTCPMCRAAVVPEEVAAEYRRLQMEEEDDWIEKEFALILLNALDGGRSCNGFF</sequence>
<dbReference type="SUPFAM" id="SSF57850">
    <property type="entry name" value="RING/U-box"/>
    <property type="match status" value="1"/>
</dbReference>
<evidence type="ECO:0000259" key="3">
    <source>
        <dbReference type="PROSITE" id="PS50089"/>
    </source>
</evidence>
<dbReference type="AlphaFoldDB" id="A0AAD4P6S7"/>
<keyword evidence="2" id="KW-0472">Membrane</keyword>
<keyword evidence="2" id="KW-1133">Transmembrane helix</keyword>
<dbReference type="EMBL" id="SDAM02000137">
    <property type="protein sequence ID" value="KAH6827877.1"/>
    <property type="molecule type" value="Genomic_DNA"/>
</dbReference>
<dbReference type="Gene3D" id="3.30.40.10">
    <property type="entry name" value="Zinc/RING finger domain, C3HC4 (zinc finger)"/>
    <property type="match status" value="1"/>
</dbReference>
<reference evidence="4 5" key="1">
    <citation type="journal article" date="2021" name="Nat. Commun.">
        <title>Incipient diploidization of the medicinal plant Perilla within 10,000 years.</title>
        <authorList>
            <person name="Zhang Y."/>
            <person name="Shen Q."/>
            <person name="Leng L."/>
            <person name="Zhang D."/>
            <person name="Chen S."/>
            <person name="Shi Y."/>
            <person name="Ning Z."/>
            <person name="Chen S."/>
        </authorList>
    </citation>
    <scope>NUCLEOTIDE SEQUENCE [LARGE SCALE GENOMIC DNA]</scope>
    <source>
        <strain evidence="5">cv. PC099</strain>
    </source>
</reference>
<keyword evidence="1" id="KW-0479">Metal-binding</keyword>
<dbReference type="PANTHER" id="PTHR47662:SF2">
    <property type="entry name" value="RING-H2 FINGER PROTEIN ATL57-LIKE"/>
    <property type="match status" value="1"/>
</dbReference>
<dbReference type="PROSITE" id="PS50089">
    <property type="entry name" value="ZF_RING_2"/>
    <property type="match status" value="1"/>
</dbReference>
<dbReference type="GO" id="GO:0008270">
    <property type="term" value="F:zinc ion binding"/>
    <property type="evidence" value="ECO:0007669"/>
    <property type="project" value="UniProtKB-KW"/>
</dbReference>
<organism evidence="4 5">
    <name type="scientific">Perilla frutescens var. hirtella</name>
    <name type="common">Perilla citriodora</name>
    <name type="synonym">Perilla setoyensis</name>
    <dbReference type="NCBI Taxonomy" id="608512"/>
    <lineage>
        <taxon>Eukaryota</taxon>
        <taxon>Viridiplantae</taxon>
        <taxon>Streptophyta</taxon>
        <taxon>Embryophyta</taxon>
        <taxon>Tracheophyta</taxon>
        <taxon>Spermatophyta</taxon>
        <taxon>Magnoliopsida</taxon>
        <taxon>eudicotyledons</taxon>
        <taxon>Gunneridae</taxon>
        <taxon>Pentapetalae</taxon>
        <taxon>asterids</taxon>
        <taxon>lamiids</taxon>
        <taxon>Lamiales</taxon>
        <taxon>Lamiaceae</taxon>
        <taxon>Nepetoideae</taxon>
        <taxon>Elsholtzieae</taxon>
        <taxon>Perilla</taxon>
    </lineage>
</organism>
<evidence type="ECO:0000256" key="2">
    <source>
        <dbReference type="SAM" id="Phobius"/>
    </source>
</evidence>
<dbReference type="SMART" id="SM01197">
    <property type="entry name" value="FANCL_C"/>
    <property type="match status" value="1"/>
</dbReference>
<keyword evidence="2" id="KW-0812">Transmembrane</keyword>
<keyword evidence="1" id="KW-0862">Zinc</keyword>
<feature type="transmembrane region" description="Helical" evidence="2">
    <location>
        <begin position="14"/>
        <end position="38"/>
    </location>
</feature>
<dbReference type="InterPro" id="IPR013083">
    <property type="entry name" value="Znf_RING/FYVE/PHD"/>
</dbReference>
<dbReference type="SMART" id="SM00184">
    <property type="entry name" value="RING"/>
    <property type="match status" value="1"/>
</dbReference>
<keyword evidence="1" id="KW-0863">Zinc-finger</keyword>